<evidence type="ECO:0000256" key="1">
    <source>
        <dbReference type="SAM" id="MobiDB-lite"/>
    </source>
</evidence>
<dbReference type="AlphaFoldDB" id="A0AA47MU63"/>
<organism evidence="2 3">
    <name type="scientific">Merluccius polli</name>
    <name type="common">Benguela hake</name>
    <name type="synonym">Merluccius cadenati</name>
    <dbReference type="NCBI Taxonomy" id="89951"/>
    <lineage>
        <taxon>Eukaryota</taxon>
        <taxon>Metazoa</taxon>
        <taxon>Chordata</taxon>
        <taxon>Craniata</taxon>
        <taxon>Vertebrata</taxon>
        <taxon>Euteleostomi</taxon>
        <taxon>Actinopterygii</taxon>
        <taxon>Neopterygii</taxon>
        <taxon>Teleostei</taxon>
        <taxon>Neoteleostei</taxon>
        <taxon>Acanthomorphata</taxon>
        <taxon>Zeiogadaria</taxon>
        <taxon>Gadariae</taxon>
        <taxon>Gadiformes</taxon>
        <taxon>Gadoidei</taxon>
        <taxon>Merlucciidae</taxon>
        <taxon>Merluccius</taxon>
    </lineage>
</organism>
<gene>
    <name evidence="2" type="ORF">N1851_014049</name>
</gene>
<reference evidence="2" key="1">
    <citation type="journal article" date="2023" name="Front. Mar. Sci.">
        <title>A new Merluccius polli reference genome to investigate the effects of global change in West African waters.</title>
        <authorList>
            <person name="Mateo J.L."/>
            <person name="Blanco-Fernandez C."/>
            <person name="Garcia-Vazquez E."/>
            <person name="Machado-Schiaffino G."/>
        </authorList>
    </citation>
    <scope>NUCLEOTIDE SEQUENCE</scope>
    <source>
        <strain evidence="2">C29</strain>
        <tissue evidence="2">Fin</tissue>
    </source>
</reference>
<proteinExistence type="predicted"/>
<feature type="region of interest" description="Disordered" evidence="1">
    <location>
        <begin position="1"/>
        <end position="32"/>
    </location>
</feature>
<evidence type="ECO:0000313" key="3">
    <source>
        <dbReference type="Proteomes" id="UP001174136"/>
    </source>
</evidence>
<protein>
    <submittedName>
        <fullName evidence="2">Uncharacterized protein</fullName>
    </submittedName>
</protein>
<keyword evidence="3" id="KW-1185">Reference proteome</keyword>
<accession>A0AA47MU63</accession>
<dbReference type="Proteomes" id="UP001174136">
    <property type="component" value="Unassembled WGS sequence"/>
</dbReference>
<dbReference type="EMBL" id="JAOPHQ010002563">
    <property type="protein sequence ID" value="KAK0146652.1"/>
    <property type="molecule type" value="Genomic_DNA"/>
</dbReference>
<comment type="caution">
    <text evidence="2">The sequence shown here is derived from an EMBL/GenBank/DDBJ whole genome shotgun (WGS) entry which is preliminary data.</text>
</comment>
<sequence>MDTHLPTFENSSPYRPLPRTLRSTNTRSSKSRALGSLPWVDRAFCSCRTTAYGTVSQSR</sequence>
<evidence type="ECO:0000313" key="2">
    <source>
        <dbReference type="EMBL" id="KAK0146652.1"/>
    </source>
</evidence>
<name>A0AA47MU63_MERPO</name>